<dbReference type="Proteomes" id="UP000789405">
    <property type="component" value="Unassembled WGS sequence"/>
</dbReference>
<sequence>MPARLHYVGTSGQVASRDSNIFIWDTRIVGMQTPEGETLYKPVNSIRSPIQSPIHLIIQKKKDEEDLFHIG</sequence>
<organism evidence="1 2">
    <name type="scientific">Dentiscutata erythropus</name>
    <dbReference type="NCBI Taxonomy" id="1348616"/>
    <lineage>
        <taxon>Eukaryota</taxon>
        <taxon>Fungi</taxon>
        <taxon>Fungi incertae sedis</taxon>
        <taxon>Mucoromycota</taxon>
        <taxon>Glomeromycotina</taxon>
        <taxon>Glomeromycetes</taxon>
        <taxon>Diversisporales</taxon>
        <taxon>Gigasporaceae</taxon>
        <taxon>Dentiscutata</taxon>
    </lineage>
</organism>
<evidence type="ECO:0000313" key="2">
    <source>
        <dbReference type="Proteomes" id="UP000789405"/>
    </source>
</evidence>
<accession>A0A9N9B723</accession>
<feature type="non-terminal residue" evidence="1">
    <location>
        <position position="71"/>
    </location>
</feature>
<keyword evidence="2" id="KW-1185">Reference proteome</keyword>
<name>A0A9N9B723_9GLOM</name>
<dbReference type="EMBL" id="CAJVPY010002292">
    <property type="protein sequence ID" value="CAG8555474.1"/>
    <property type="molecule type" value="Genomic_DNA"/>
</dbReference>
<gene>
    <name evidence="1" type="ORF">DERYTH_LOCUS5478</name>
</gene>
<dbReference type="AlphaFoldDB" id="A0A9N9B723"/>
<protein>
    <submittedName>
        <fullName evidence="1">18066_t:CDS:1</fullName>
    </submittedName>
</protein>
<comment type="caution">
    <text evidence="1">The sequence shown here is derived from an EMBL/GenBank/DDBJ whole genome shotgun (WGS) entry which is preliminary data.</text>
</comment>
<proteinExistence type="predicted"/>
<reference evidence="1" key="1">
    <citation type="submission" date="2021-06" db="EMBL/GenBank/DDBJ databases">
        <authorList>
            <person name="Kallberg Y."/>
            <person name="Tangrot J."/>
            <person name="Rosling A."/>
        </authorList>
    </citation>
    <scope>NUCLEOTIDE SEQUENCE</scope>
    <source>
        <strain evidence="1">MA453B</strain>
    </source>
</reference>
<evidence type="ECO:0000313" key="1">
    <source>
        <dbReference type="EMBL" id="CAG8555474.1"/>
    </source>
</evidence>